<dbReference type="EMBL" id="CP031517">
    <property type="protein sequence ID" value="QOS39618.1"/>
    <property type="molecule type" value="Genomic_DNA"/>
</dbReference>
<evidence type="ECO:0000313" key="1">
    <source>
        <dbReference type="EMBL" id="QOS39618.1"/>
    </source>
</evidence>
<reference evidence="1 2" key="1">
    <citation type="submission" date="2018-08" db="EMBL/GenBank/DDBJ databases">
        <title>The first complete genome of Treponema rectale (CHPAT), a commensal spirochete of the bovine rectum.</title>
        <authorList>
            <person name="Staton G.J."/>
            <person name="Clegg S.R."/>
            <person name="Carter S.D."/>
            <person name="Radford A.D."/>
            <person name="Darby A."/>
            <person name="Hall N."/>
            <person name="Birtles R.J."/>
            <person name="Evans N.J."/>
        </authorList>
    </citation>
    <scope>NUCLEOTIDE SEQUENCE [LARGE SCALE GENOMIC DNA]</scope>
    <source>
        <strain evidence="1 2">CHPA</strain>
    </source>
</reference>
<evidence type="ECO:0000313" key="2">
    <source>
        <dbReference type="Proteomes" id="UP000593591"/>
    </source>
</evidence>
<dbReference type="Proteomes" id="UP000593591">
    <property type="component" value="Chromosome"/>
</dbReference>
<name>A0A7M1XL67_9SPIR</name>
<sequence>MKNKKSLLAFLISASMIFASLTIASSIALYQKSSKGNGSYGEISLRSYFERGSGTLDDPYVITRPRHMYNLSRLQGLGVFSTKKYFQLGFDPGEKGVLPMCYLGESNNLVPYLDMSDTYSNFLTNPINAIGSELLPFYGDFNGQNVEIKGLNVYASPEDAGLFGYTAHASNVHNLFLSNVIINALGYTSAYEGLYSSTTLVNNVSFTYNPNKNNTLPTTFNSSTSENIISNFYGKSLDDFSYDENNTNGDPLPTISMNHPSNDGYTYSTLLSGNLIKYDTNGNIIPDTKSIFKLFSDKRSEGNYPMQASSIVSIIAAETDNYGIKHSKVLLTLEFDFTLDSATSNFIRMNVILGKEHSNNIGLIIGHCDGSIKDCYVYNGGFKMNNGDSITLSPTGTYGKLGNGSNLGLIGIVGNTVSNNVAGESDAASKAGKSVGVLDFTTIYKEIISSSSFTNSGDGENGVNYDPISTSKYISELRNDVYGNYRTLKKDTISFRGQRVISNTDLGVFTFVTDYETTGMGSEANYHLKKSLVQTEDLIVDNNYYLYYTTGEYQASSGIPFSYYRDSLNNNGASFLLPAYHFPDKDQVSDSSYDYRDLYHNYNIRFTLDPVNRTNKGFYFSELDTENDASAYLARYFHHRLVDQSGQAIPMSTGRCGVMLRNYLGQEIRSFSASFATDDISHDTNQKTYLYTYDDKDSNHCAANSINFTITTKEANVTIVAAANKVDGDAADDGAAIGVYKMDNSDFAINGNLTYFNQDFESPDYAFFIPDDDHLTYFDYQYDPSTKKGSIGNYINNTFSPWVKGREATIANESGKSEYADPGSKSRLFVHTFRLPEGRYCVQSATGPNSPGTKHSTAKIYYLCAQGQNDGQLDFADSVFVGDDVAENVDFIRQERFSQSGNANIDVSAKPTRYDPSDSNIYNQRLYVAMVNSDRSIFAAKDSDISFTYNPSDGKFYVTTTKDMSGLSHVALNNYNHSLAEGDNKTLVISLFGKESIENTIAYTYQA</sequence>
<protein>
    <submittedName>
        <fullName evidence="1">Uncharacterized protein</fullName>
    </submittedName>
</protein>
<accession>A0A7M1XL67</accession>
<organism evidence="1 2">
    <name type="scientific">Treponema rectale</name>
    <dbReference type="NCBI Taxonomy" id="744512"/>
    <lineage>
        <taxon>Bacteria</taxon>
        <taxon>Pseudomonadati</taxon>
        <taxon>Spirochaetota</taxon>
        <taxon>Spirochaetia</taxon>
        <taxon>Spirochaetales</taxon>
        <taxon>Treponemataceae</taxon>
        <taxon>Treponema</taxon>
    </lineage>
</organism>
<proteinExistence type="predicted"/>
<dbReference type="KEGG" id="trc:DYE49_03750"/>
<dbReference type="AlphaFoldDB" id="A0A7M1XL67"/>
<gene>
    <name evidence="1" type="ORF">DYE49_03750</name>
</gene>